<protein>
    <recommendedName>
        <fullName evidence="6">Metallo-beta-lactamase domain-containing protein</fullName>
    </recommendedName>
</protein>
<reference evidence="7" key="1">
    <citation type="submission" date="2022-07" db="EMBL/GenBank/DDBJ databases">
        <title>Genome Sequence of Agrocybe chaxingu.</title>
        <authorList>
            <person name="Buettner E."/>
        </authorList>
    </citation>
    <scope>NUCLEOTIDE SEQUENCE</scope>
    <source>
        <strain evidence="7">MP-N11</strain>
    </source>
</reference>
<name>A0A9W8MUP9_9AGAR</name>
<dbReference type="PANTHER" id="PTHR42978:SF2">
    <property type="entry name" value="102 KBASES UNSTABLE REGION: FROM 1 TO 119443"/>
    <property type="match status" value="1"/>
</dbReference>
<evidence type="ECO:0000256" key="5">
    <source>
        <dbReference type="ARBA" id="ARBA00022833"/>
    </source>
</evidence>
<dbReference type="Gene3D" id="3.60.15.10">
    <property type="entry name" value="Ribonuclease Z/Hydroxyacylglutathione hydrolase-like"/>
    <property type="match status" value="1"/>
</dbReference>
<sequence length="233" mass="25400">MPSLCFLLTHSSSKRFVFDLSTRRDLESYPPAVREYFSSGLFVASVSQDVVGSLAKGSLAPDDIDTVCISHCHWDHIGDTHTFVQSTFVGGGACQAPFVEGKAYPDDSTSSYAYDLLPADRTRYLAVEAWGPIGSFPRAFDWYGDGSPYLVDGPGHLPGHLNVLARTSADGAWVYLAGDSAHSWKIITGESKIKVGASWDPHFCIHVDKERAEGHIANIRTSWNVPPVQVILA</sequence>
<organism evidence="7 8">
    <name type="scientific">Agrocybe chaxingu</name>
    <dbReference type="NCBI Taxonomy" id="84603"/>
    <lineage>
        <taxon>Eukaryota</taxon>
        <taxon>Fungi</taxon>
        <taxon>Dikarya</taxon>
        <taxon>Basidiomycota</taxon>
        <taxon>Agaricomycotina</taxon>
        <taxon>Agaricomycetes</taxon>
        <taxon>Agaricomycetidae</taxon>
        <taxon>Agaricales</taxon>
        <taxon>Agaricineae</taxon>
        <taxon>Strophariaceae</taxon>
        <taxon>Agrocybe</taxon>
    </lineage>
</organism>
<dbReference type="InterPro" id="IPR001279">
    <property type="entry name" value="Metallo-B-lactamas"/>
</dbReference>
<dbReference type="Pfam" id="PF00753">
    <property type="entry name" value="Lactamase_B"/>
    <property type="match status" value="1"/>
</dbReference>
<keyword evidence="8" id="KW-1185">Reference proteome</keyword>
<dbReference type="InterPro" id="IPR051013">
    <property type="entry name" value="MBL_superfamily_lactonases"/>
</dbReference>
<evidence type="ECO:0000256" key="2">
    <source>
        <dbReference type="ARBA" id="ARBA00007749"/>
    </source>
</evidence>
<evidence type="ECO:0000259" key="6">
    <source>
        <dbReference type="Pfam" id="PF00753"/>
    </source>
</evidence>
<evidence type="ECO:0000313" key="8">
    <source>
        <dbReference type="Proteomes" id="UP001148786"/>
    </source>
</evidence>
<dbReference type="PANTHER" id="PTHR42978">
    <property type="entry name" value="QUORUM-QUENCHING LACTONASE YTNP-RELATED-RELATED"/>
    <property type="match status" value="1"/>
</dbReference>
<comment type="similarity">
    <text evidence="2">Belongs to the metallo-beta-lactamase superfamily.</text>
</comment>
<keyword evidence="3" id="KW-0479">Metal-binding</keyword>
<evidence type="ECO:0000256" key="3">
    <source>
        <dbReference type="ARBA" id="ARBA00022723"/>
    </source>
</evidence>
<evidence type="ECO:0000313" key="7">
    <source>
        <dbReference type="EMBL" id="KAJ3503902.1"/>
    </source>
</evidence>
<gene>
    <name evidence="7" type="ORF">NLJ89_g8226</name>
</gene>
<dbReference type="OrthoDB" id="10250730at2759"/>
<dbReference type="GO" id="GO:0016787">
    <property type="term" value="F:hydrolase activity"/>
    <property type="evidence" value="ECO:0007669"/>
    <property type="project" value="UniProtKB-KW"/>
</dbReference>
<dbReference type="CDD" id="cd07730">
    <property type="entry name" value="metallo-hydrolase-like_MBL-fold"/>
    <property type="match status" value="1"/>
</dbReference>
<comment type="cofactor">
    <cofactor evidence="1">
        <name>Zn(2+)</name>
        <dbReference type="ChEBI" id="CHEBI:29105"/>
    </cofactor>
</comment>
<proteinExistence type="inferred from homology"/>
<dbReference type="GO" id="GO:0046872">
    <property type="term" value="F:metal ion binding"/>
    <property type="evidence" value="ECO:0007669"/>
    <property type="project" value="UniProtKB-KW"/>
</dbReference>
<keyword evidence="5" id="KW-0862">Zinc</keyword>
<evidence type="ECO:0000256" key="1">
    <source>
        <dbReference type="ARBA" id="ARBA00001947"/>
    </source>
</evidence>
<dbReference type="InterPro" id="IPR036866">
    <property type="entry name" value="RibonucZ/Hydroxyglut_hydro"/>
</dbReference>
<feature type="domain" description="Metallo-beta-lactamase" evidence="6">
    <location>
        <begin position="54"/>
        <end position="206"/>
    </location>
</feature>
<comment type="caution">
    <text evidence="7">The sequence shown here is derived from an EMBL/GenBank/DDBJ whole genome shotgun (WGS) entry which is preliminary data.</text>
</comment>
<accession>A0A9W8MUP9</accession>
<dbReference type="SUPFAM" id="SSF56281">
    <property type="entry name" value="Metallo-hydrolase/oxidoreductase"/>
    <property type="match status" value="1"/>
</dbReference>
<dbReference type="AlphaFoldDB" id="A0A9W8MUP9"/>
<keyword evidence="4" id="KW-0378">Hydrolase</keyword>
<evidence type="ECO:0000256" key="4">
    <source>
        <dbReference type="ARBA" id="ARBA00022801"/>
    </source>
</evidence>
<dbReference type="EMBL" id="JANKHO010001076">
    <property type="protein sequence ID" value="KAJ3503902.1"/>
    <property type="molecule type" value="Genomic_DNA"/>
</dbReference>
<dbReference type="Proteomes" id="UP001148786">
    <property type="component" value="Unassembled WGS sequence"/>
</dbReference>